<reference evidence="1 2" key="1">
    <citation type="journal article" date="2022" name="bioRxiv">
        <title>Genomics of Preaxostyla Flagellates Illuminates Evolutionary Transitions and the Path Towards Mitochondrial Loss.</title>
        <authorList>
            <person name="Novak L.V.F."/>
            <person name="Treitli S.C."/>
            <person name="Pyrih J."/>
            <person name="Halakuc P."/>
            <person name="Pipaliya S.V."/>
            <person name="Vacek V."/>
            <person name="Brzon O."/>
            <person name="Soukal P."/>
            <person name="Eme L."/>
            <person name="Dacks J.B."/>
            <person name="Karnkowska A."/>
            <person name="Elias M."/>
            <person name="Hampl V."/>
        </authorList>
    </citation>
    <scope>NUCLEOTIDE SEQUENCE [LARGE SCALE GENOMIC DNA]</scope>
    <source>
        <strain evidence="1">NAU3</strain>
        <tissue evidence="1">Gut</tissue>
    </source>
</reference>
<dbReference type="EMBL" id="JARBJD010000467">
    <property type="protein sequence ID" value="KAK2941767.1"/>
    <property type="molecule type" value="Genomic_DNA"/>
</dbReference>
<proteinExistence type="predicted"/>
<sequence>MTVKETTNTAFSSRRKITRQSPRDKFICLVGIPPLELAPRQISTKQDAVVGIGSKCSHPQHPMCCCGELCTVVVGMHRYPVVVSCSLPPLNCRRMSGNQPFSDPHRHLDLFKHGCCPSIFGNISFAANHRARHRRHLIALRVIRDTLREFGTCMSSSNKHSTVDSVDINHLLLVPQHEFDVVFIPNSPRSMITTADGWKRCGTS</sequence>
<evidence type="ECO:0000313" key="2">
    <source>
        <dbReference type="Proteomes" id="UP001281761"/>
    </source>
</evidence>
<name>A0ABQ9WQK6_9EUKA</name>
<accession>A0ABQ9WQK6</accession>
<gene>
    <name evidence="1" type="ORF">BLNAU_23315</name>
</gene>
<organism evidence="1 2">
    <name type="scientific">Blattamonas nauphoetae</name>
    <dbReference type="NCBI Taxonomy" id="2049346"/>
    <lineage>
        <taxon>Eukaryota</taxon>
        <taxon>Metamonada</taxon>
        <taxon>Preaxostyla</taxon>
        <taxon>Oxymonadida</taxon>
        <taxon>Blattamonas</taxon>
    </lineage>
</organism>
<keyword evidence="2" id="KW-1185">Reference proteome</keyword>
<comment type="caution">
    <text evidence="1">The sequence shown here is derived from an EMBL/GenBank/DDBJ whole genome shotgun (WGS) entry which is preliminary data.</text>
</comment>
<protein>
    <submittedName>
        <fullName evidence="1">Uncharacterized protein</fullName>
    </submittedName>
</protein>
<dbReference type="Proteomes" id="UP001281761">
    <property type="component" value="Unassembled WGS sequence"/>
</dbReference>
<evidence type="ECO:0000313" key="1">
    <source>
        <dbReference type="EMBL" id="KAK2941767.1"/>
    </source>
</evidence>